<dbReference type="SUPFAM" id="SSF51306">
    <property type="entry name" value="LexA/Signal peptidase"/>
    <property type="match status" value="1"/>
</dbReference>
<feature type="domain" description="HTH cro/C1-type" evidence="1">
    <location>
        <begin position="13"/>
        <end position="67"/>
    </location>
</feature>
<gene>
    <name evidence="2" type="ORF">SAMN02982989_3384</name>
</gene>
<proteinExistence type="predicted"/>
<dbReference type="InterPro" id="IPR015927">
    <property type="entry name" value="Peptidase_S24_S26A/B/C"/>
</dbReference>
<dbReference type="InterPro" id="IPR036286">
    <property type="entry name" value="LexA/Signal_pep-like_sf"/>
</dbReference>
<dbReference type="SMART" id="SM00530">
    <property type="entry name" value="HTH_XRE"/>
    <property type="match status" value="1"/>
</dbReference>
<evidence type="ECO:0000259" key="1">
    <source>
        <dbReference type="PROSITE" id="PS50943"/>
    </source>
</evidence>
<evidence type="ECO:0000313" key="3">
    <source>
        <dbReference type="Proteomes" id="UP000192903"/>
    </source>
</evidence>
<dbReference type="Proteomes" id="UP000192903">
    <property type="component" value="Unassembled WGS sequence"/>
</dbReference>
<dbReference type="InterPro" id="IPR001387">
    <property type="entry name" value="Cro/C1-type_HTH"/>
</dbReference>
<dbReference type="Gene3D" id="1.10.260.40">
    <property type="entry name" value="lambda repressor-like DNA-binding domains"/>
    <property type="match status" value="1"/>
</dbReference>
<organism evidence="2 3">
    <name type="scientific">Xaviernesmea oryzae</name>
    <dbReference type="NCBI Taxonomy" id="464029"/>
    <lineage>
        <taxon>Bacteria</taxon>
        <taxon>Pseudomonadati</taxon>
        <taxon>Pseudomonadota</taxon>
        <taxon>Alphaproteobacteria</taxon>
        <taxon>Hyphomicrobiales</taxon>
        <taxon>Rhizobiaceae</taxon>
        <taxon>Rhizobium/Agrobacterium group</taxon>
        <taxon>Xaviernesmea</taxon>
    </lineage>
</organism>
<dbReference type="PROSITE" id="PS50943">
    <property type="entry name" value="HTH_CROC1"/>
    <property type="match status" value="1"/>
</dbReference>
<evidence type="ECO:0000313" key="2">
    <source>
        <dbReference type="EMBL" id="SMF65628.1"/>
    </source>
</evidence>
<dbReference type="STRING" id="464029.SAMN02982989_3384"/>
<reference evidence="3" key="1">
    <citation type="submission" date="2017-04" db="EMBL/GenBank/DDBJ databases">
        <authorList>
            <person name="Varghese N."/>
            <person name="Submissions S."/>
        </authorList>
    </citation>
    <scope>NUCLEOTIDE SEQUENCE [LARGE SCALE GENOMIC DNA]</scope>
    <source>
        <strain evidence="3">B4P</strain>
    </source>
</reference>
<dbReference type="CDD" id="cd00093">
    <property type="entry name" value="HTH_XRE"/>
    <property type="match status" value="1"/>
</dbReference>
<dbReference type="GO" id="GO:0003677">
    <property type="term" value="F:DNA binding"/>
    <property type="evidence" value="ECO:0007669"/>
    <property type="project" value="InterPro"/>
</dbReference>
<dbReference type="SUPFAM" id="SSF47413">
    <property type="entry name" value="lambda repressor-like DNA-binding domains"/>
    <property type="match status" value="1"/>
</dbReference>
<dbReference type="InterPro" id="IPR010982">
    <property type="entry name" value="Lambda_DNA-bd_dom_sf"/>
</dbReference>
<dbReference type="Gene3D" id="2.10.109.10">
    <property type="entry name" value="Umud Fragment, subunit A"/>
    <property type="match status" value="1"/>
</dbReference>
<dbReference type="Pfam" id="PF00717">
    <property type="entry name" value="Peptidase_S24"/>
    <property type="match status" value="1"/>
</dbReference>
<keyword evidence="3" id="KW-1185">Reference proteome</keyword>
<dbReference type="Pfam" id="PF01381">
    <property type="entry name" value="HTH_3"/>
    <property type="match status" value="1"/>
</dbReference>
<dbReference type="AlphaFoldDB" id="A0A1X7G847"/>
<protein>
    <submittedName>
        <fullName evidence="2">Helix-turn-helix</fullName>
    </submittedName>
</protein>
<sequence length="231" mass="25763">MTDAPTDMYLDWIREALKQPGKTQVGLAAHLGIAHPQITQLLKGKRKLKVNEIPKIAAYLGVDPPGGEIKPSSSKWVPARKAGIVAAGLFREVDEFDQSEPEEITVPRDENFPNARQLIFDVEGDSMNELKPRPILPGDTVVATAYEDIAGRVVLRDGMVVVVQRTRDGGHMREWSVKQIEIYEDRTEFHPRSSNPKHKPIIVHRQFDADDGVSVEVIAVVRMVMNTMPGL</sequence>
<accession>A0A1X7G847</accession>
<name>A0A1X7G847_9HYPH</name>
<dbReference type="EMBL" id="FXAF01000011">
    <property type="protein sequence ID" value="SMF65628.1"/>
    <property type="molecule type" value="Genomic_DNA"/>
</dbReference>